<sequence>CKEKWENINKYFKKLKDSNKKRAEDGKTCPYFHQLDALYRRKTPHVAGISLGSRTMQELENSPSAAVLLPTAQPPQPLEGKNDGKSHSSNTGSRHIVSNPDGNGTPTLQVKAGNGGLLTPCFFDKGVSSDASVKKPEDVVRDLTGKERRQPHNYDKLELETDSDSMDQVDDEEHDEDQKRKMAYQIEFLHSAPGFNGTSKGAGNQSAAAAAAAAAAAGSFMATVQ</sequence>
<proteinExistence type="predicted"/>
<evidence type="ECO:0000256" key="3">
    <source>
        <dbReference type="ARBA" id="ARBA00023125"/>
    </source>
</evidence>
<dbReference type="GO" id="GO:0003677">
    <property type="term" value="F:DNA binding"/>
    <property type="evidence" value="ECO:0007669"/>
    <property type="project" value="UniProtKB-KW"/>
</dbReference>
<feature type="compositionally biased region" description="Basic and acidic residues" evidence="6">
    <location>
        <begin position="133"/>
        <end position="159"/>
    </location>
</feature>
<gene>
    <name evidence="8" type="primary">GTL1_1</name>
    <name evidence="8" type="ORF">g.36489</name>
</gene>
<evidence type="ECO:0000256" key="5">
    <source>
        <dbReference type="ARBA" id="ARBA00023242"/>
    </source>
</evidence>
<feature type="domain" description="Myb/SANT-like DNA-binding" evidence="7">
    <location>
        <begin position="1"/>
        <end position="38"/>
    </location>
</feature>
<keyword evidence="2" id="KW-0805">Transcription regulation</keyword>
<feature type="region of interest" description="Disordered" evidence="6">
    <location>
        <begin position="57"/>
        <end position="108"/>
    </location>
</feature>
<dbReference type="GO" id="GO:0005634">
    <property type="term" value="C:nucleus"/>
    <property type="evidence" value="ECO:0007669"/>
    <property type="project" value="UniProtKB-SubCell"/>
</dbReference>
<evidence type="ECO:0000256" key="1">
    <source>
        <dbReference type="ARBA" id="ARBA00004123"/>
    </source>
</evidence>
<feature type="non-terminal residue" evidence="8">
    <location>
        <position position="1"/>
    </location>
</feature>
<dbReference type="PANTHER" id="PTHR21654">
    <property type="entry name" value="FI21293P1"/>
    <property type="match status" value="1"/>
</dbReference>
<dbReference type="InterPro" id="IPR044822">
    <property type="entry name" value="Myb_DNA-bind_4"/>
</dbReference>
<evidence type="ECO:0000256" key="2">
    <source>
        <dbReference type="ARBA" id="ARBA00023015"/>
    </source>
</evidence>
<comment type="subcellular location">
    <subcellularLocation>
        <location evidence="1">Nucleus</location>
    </subcellularLocation>
</comment>
<keyword evidence="3" id="KW-0238">DNA-binding</keyword>
<evidence type="ECO:0000256" key="6">
    <source>
        <dbReference type="SAM" id="MobiDB-lite"/>
    </source>
</evidence>
<dbReference type="Pfam" id="PF13837">
    <property type="entry name" value="Myb_DNA-bind_4"/>
    <property type="match status" value="1"/>
</dbReference>
<evidence type="ECO:0000313" key="8">
    <source>
        <dbReference type="EMBL" id="JAT57291.1"/>
    </source>
</evidence>
<keyword evidence="5" id="KW-0539">Nucleus</keyword>
<keyword evidence="4" id="KW-0804">Transcription</keyword>
<feature type="region of interest" description="Disordered" evidence="6">
    <location>
        <begin position="133"/>
        <end position="178"/>
    </location>
</feature>
<evidence type="ECO:0000259" key="7">
    <source>
        <dbReference type="Pfam" id="PF13837"/>
    </source>
</evidence>
<dbReference type="PANTHER" id="PTHR21654:SF84">
    <property type="entry name" value="SI:DKEY-66I24.7"/>
    <property type="match status" value="1"/>
</dbReference>
<dbReference type="GO" id="GO:0006355">
    <property type="term" value="P:regulation of DNA-templated transcription"/>
    <property type="evidence" value="ECO:0007669"/>
    <property type="project" value="UniProtKB-ARBA"/>
</dbReference>
<reference evidence="8" key="1">
    <citation type="submission" date="2015-07" db="EMBL/GenBank/DDBJ databases">
        <title>Transcriptome Assembly of Anthurium amnicola.</title>
        <authorList>
            <person name="Suzuki J."/>
        </authorList>
    </citation>
    <scope>NUCLEOTIDE SEQUENCE</scope>
</reference>
<accession>A0A1D1YRM6</accession>
<dbReference type="AlphaFoldDB" id="A0A1D1YRM6"/>
<organism evidence="8">
    <name type="scientific">Anthurium amnicola</name>
    <dbReference type="NCBI Taxonomy" id="1678845"/>
    <lineage>
        <taxon>Eukaryota</taxon>
        <taxon>Viridiplantae</taxon>
        <taxon>Streptophyta</taxon>
        <taxon>Embryophyta</taxon>
        <taxon>Tracheophyta</taxon>
        <taxon>Spermatophyta</taxon>
        <taxon>Magnoliopsida</taxon>
        <taxon>Liliopsida</taxon>
        <taxon>Araceae</taxon>
        <taxon>Pothoideae</taxon>
        <taxon>Potheae</taxon>
        <taxon>Anthurium</taxon>
    </lineage>
</organism>
<dbReference type="EMBL" id="GDJX01010645">
    <property type="protein sequence ID" value="JAT57291.1"/>
    <property type="molecule type" value="Transcribed_RNA"/>
</dbReference>
<feature type="compositionally biased region" description="Acidic residues" evidence="6">
    <location>
        <begin position="160"/>
        <end position="175"/>
    </location>
</feature>
<name>A0A1D1YRM6_9ARAE</name>
<evidence type="ECO:0000256" key="4">
    <source>
        <dbReference type="ARBA" id="ARBA00023163"/>
    </source>
</evidence>
<protein>
    <submittedName>
        <fullName evidence="8">Trihelix transcription factor GTL1</fullName>
    </submittedName>
</protein>